<dbReference type="Pfam" id="PF00582">
    <property type="entry name" value="Usp"/>
    <property type="match status" value="2"/>
</dbReference>
<gene>
    <name evidence="3" type="ORF">ACFQMG_05105</name>
</gene>
<name>A0ABW2FNU0_9ACTN</name>
<dbReference type="Proteomes" id="UP001596435">
    <property type="component" value="Unassembled WGS sequence"/>
</dbReference>
<dbReference type="PANTHER" id="PTHR46268:SF6">
    <property type="entry name" value="UNIVERSAL STRESS PROTEIN UP12"/>
    <property type="match status" value="1"/>
</dbReference>
<proteinExistence type="inferred from homology"/>
<feature type="domain" description="UspA" evidence="2">
    <location>
        <begin position="5"/>
        <end position="137"/>
    </location>
</feature>
<organism evidence="3 4">
    <name type="scientific">Kitasatospora paranensis</name>
    <dbReference type="NCBI Taxonomy" id="258053"/>
    <lineage>
        <taxon>Bacteria</taxon>
        <taxon>Bacillati</taxon>
        <taxon>Actinomycetota</taxon>
        <taxon>Actinomycetes</taxon>
        <taxon>Kitasatosporales</taxon>
        <taxon>Streptomycetaceae</taxon>
        <taxon>Kitasatospora</taxon>
    </lineage>
</organism>
<dbReference type="PANTHER" id="PTHR46268">
    <property type="entry name" value="STRESS RESPONSE PROTEIN NHAX"/>
    <property type="match status" value="1"/>
</dbReference>
<reference evidence="4" key="1">
    <citation type="journal article" date="2019" name="Int. J. Syst. Evol. Microbiol.">
        <title>The Global Catalogue of Microorganisms (GCM) 10K type strain sequencing project: providing services to taxonomists for standard genome sequencing and annotation.</title>
        <authorList>
            <consortium name="The Broad Institute Genomics Platform"/>
            <consortium name="The Broad Institute Genome Sequencing Center for Infectious Disease"/>
            <person name="Wu L."/>
            <person name="Ma J."/>
        </authorList>
    </citation>
    <scope>NUCLEOTIDE SEQUENCE [LARGE SCALE GENOMIC DNA]</scope>
    <source>
        <strain evidence="4">CGMCC 1.12859</strain>
    </source>
</reference>
<evidence type="ECO:0000313" key="3">
    <source>
        <dbReference type="EMBL" id="MFC7178941.1"/>
    </source>
</evidence>
<dbReference type="InterPro" id="IPR014729">
    <property type="entry name" value="Rossmann-like_a/b/a_fold"/>
</dbReference>
<evidence type="ECO:0000259" key="2">
    <source>
        <dbReference type="Pfam" id="PF00582"/>
    </source>
</evidence>
<dbReference type="RefSeq" id="WP_380230536.1">
    <property type="nucleotide sequence ID" value="NZ_JBHSVH010000002.1"/>
</dbReference>
<protein>
    <submittedName>
        <fullName evidence="3">Universal stress protein</fullName>
    </submittedName>
</protein>
<accession>A0ABW2FNU0</accession>
<dbReference type="Gene3D" id="3.40.50.620">
    <property type="entry name" value="HUPs"/>
    <property type="match status" value="2"/>
</dbReference>
<evidence type="ECO:0000256" key="1">
    <source>
        <dbReference type="ARBA" id="ARBA00008791"/>
    </source>
</evidence>
<keyword evidence="4" id="KW-1185">Reference proteome</keyword>
<sequence>MTPYLLAGIDGSPQSTAAARWAAGEAVRRGRGLRLVHAQTWLDDVHADPGRPSDVRDLTLRMLADAQQDVRRTHPGLEVDTDLIGGAEPVDRLVEAAADADLLVLGSRGVGGFAGLLVGSVGLAVVARCGVPTVLVPAIGGGHPGDHGGREVVLGVDTRAPSDDVIDFAFRQAARQGAVLRAVHGWTPPPVYGYAGWVPSQVEADQFRTIEAELLREALAARREKYPDVVLIEDCRPGTGASALVESSADAALVVVGRRRRPHGAGMRIGPVAHAVLHHAEAPVAVVPHD</sequence>
<dbReference type="PRINTS" id="PR01438">
    <property type="entry name" value="UNVRSLSTRESS"/>
</dbReference>
<dbReference type="InterPro" id="IPR006015">
    <property type="entry name" value="Universal_stress_UspA"/>
</dbReference>
<feature type="domain" description="UspA" evidence="2">
    <location>
        <begin position="151"/>
        <end position="288"/>
    </location>
</feature>
<comment type="caution">
    <text evidence="3">The sequence shown here is derived from an EMBL/GenBank/DDBJ whole genome shotgun (WGS) entry which is preliminary data.</text>
</comment>
<dbReference type="InterPro" id="IPR006016">
    <property type="entry name" value="UspA"/>
</dbReference>
<dbReference type="SUPFAM" id="SSF52402">
    <property type="entry name" value="Adenine nucleotide alpha hydrolases-like"/>
    <property type="match status" value="2"/>
</dbReference>
<evidence type="ECO:0000313" key="4">
    <source>
        <dbReference type="Proteomes" id="UP001596435"/>
    </source>
</evidence>
<dbReference type="EMBL" id="JBHTAJ010000007">
    <property type="protein sequence ID" value="MFC7178941.1"/>
    <property type="molecule type" value="Genomic_DNA"/>
</dbReference>
<comment type="similarity">
    <text evidence="1">Belongs to the universal stress protein A family.</text>
</comment>